<dbReference type="GO" id="GO:0009421">
    <property type="term" value="C:bacterial-type flagellum filament cap"/>
    <property type="evidence" value="ECO:0007669"/>
    <property type="project" value="InterPro"/>
</dbReference>
<keyword evidence="3 5" id="KW-0175">Coiled coil</keyword>
<keyword evidence="8" id="KW-0966">Cell projection</keyword>
<dbReference type="RefSeq" id="WP_005300462.1">
    <property type="nucleotide sequence ID" value="NZ_PYOG01000001.1"/>
</dbReference>
<keyword evidence="5" id="KW-0964">Secreted</keyword>
<dbReference type="GO" id="GO:0007155">
    <property type="term" value="P:cell adhesion"/>
    <property type="evidence" value="ECO:0007669"/>
    <property type="project" value="InterPro"/>
</dbReference>
<dbReference type="PANTHER" id="PTHR30288">
    <property type="entry name" value="FLAGELLAR CAP/ASSEMBLY PROTEIN FLID"/>
    <property type="match status" value="1"/>
</dbReference>
<dbReference type="InterPro" id="IPR010809">
    <property type="entry name" value="FliD_C"/>
</dbReference>
<dbReference type="Proteomes" id="UP000251647">
    <property type="component" value="Unassembled WGS sequence"/>
</dbReference>
<proteinExistence type="inferred from homology"/>
<dbReference type="AlphaFoldDB" id="A0A2T3QQ68"/>
<feature type="coiled-coil region" evidence="5">
    <location>
        <begin position="406"/>
        <end position="433"/>
    </location>
</feature>
<evidence type="ECO:0000256" key="2">
    <source>
        <dbReference type="ARBA" id="ARBA00011255"/>
    </source>
</evidence>
<dbReference type="Pfam" id="PF07195">
    <property type="entry name" value="FliD_C"/>
    <property type="match status" value="1"/>
</dbReference>
<organism evidence="8 9">
    <name type="scientific">Photobacterium damselae</name>
    <dbReference type="NCBI Taxonomy" id="38293"/>
    <lineage>
        <taxon>Bacteria</taxon>
        <taxon>Pseudomonadati</taxon>
        <taxon>Pseudomonadota</taxon>
        <taxon>Gammaproteobacteria</taxon>
        <taxon>Vibrionales</taxon>
        <taxon>Vibrionaceae</taxon>
        <taxon>Photobacterium</taxon>
    </lineage>
</organism>
<dbReference type="InterPro" id="IPR040026">
    <property type="entry name" value="FliD"/>
</dbReference>
<keyword evidence="8" id="KW-0282">Flagellum</keyword>
<evidence type="ECO:0000256" key="5">
    <source>
        <dbReference type="RuleBase" id="RU362066"/>
    </source>
</evidence>
<dbReference type="GO" id="GO:0071973">
    <property type="term" value="P:bacterial-type flagellum-dependent cell motility"/>
    <property type="evidence" value="ECO:0007669"/>
    <property type="project" value="TreeGrafter"/>
</dbReference>
<comment type="subunit">
    <text evidence="2 5">Homopentamer.</text>
</comment>
<dbReference type="GO" id="GO:0005576">
    <property type="term" value="C:extracellular region"/>
    <property type="evidence" value="ECO:0007669"/>
    <property type="project" value="UniProtKB-SubCell"/>
</dbReference>
<reference evidence="8 9" key="1">
    <citation type="submission" date="2018-06" db="EMBL/GenBank/DDBJ databases">
        <authorList>
            <consortium name="Pathogen Informatics"/>
            <person name="Doyle S."/>
        </authorList>
    </citation>
    <scope>NUCLEOTIDE SEQUENCE [LARGE SCALE GENOMIC DNA]</scope>
    <source>
        <strain evidence="8 9">NCTC11647</strain>
    </source>
</reference>
<dbReference type="InterPro" id="IPR010810">
    <property type="entry name" value="Flagellin_hook_IN_motif"/>
</dbReference>
<evidence type="ECO:0000313" key="9">
    <source>
        <dbReference type="Proteomes" id="UP000251647"/>
    </source>
</evidence>
<evidence type="ECO:0000259" key="7">
    <source>
        <dbReference type="Pfam" id="PF07195"/>
    </source>
</evidence>
<comment type="function">
    <text evidence="5">Required for morphogenesis and for the elongation of the flagellar filament by facilitating polymerization of the flagellin monomers at the tip of growing filament. Forms a capping structure, which prevents flagellin subunits (transported through the central channel of the flagellum) from leaking out without polymerization at the distal end.</text>
</comment>
<dbReference type="InterPro" id="IPR003481">
    <property type="entry name" value="FliD_N"/>
</dbReference>
<name>A0A2T3QQ68_PHODM</name>
<gene>
    <name evidence="8" type="primary">fliD</name>
    <name evidence="8" type="ORF">NCTC11647_00655</name>
</gene>
<keyword evidence="4 5" id="KW-0975">Bacterial flagellum</keyword>
<dbReference type="OrthoDB" id="5980200at2"/>
<dbReference type="EMBL" id="UATL01000001">
    <property type="protein sequence ID" value="SPY27598.1"/>
    <property type="molecule type" value="Genomic_DNA"/>
</dbReference>
<dbReference type="Pfam" id="PF02465">
    <property type="entry name" value="FliD_N"/>
    <property type="match status" value="1"/>
</dbReference>
<feature type="domain" description="Flagellar hook-associated protein 2 N-terminal" evidence="6">
    <location>
        <begin position="10"/>
        <end position="107"/>
    </location>
</feature>
<comment type="similarity">
    <text evidence="1 5">Belongs to the FliD family.</text>
</comment>
<evidence type="ECO:0000313" key="8">
    <source>
        <dbReference type="EMBL" id="SPY27598.1"/>
    </source>
</evidence>
<evidence type="ECO:0000256" key="4">
    <source>
        <dbReference type="ARBA" id="ARBA00023143"/>
    </source>
</evidence>
<dbReference type="PANTHER" id="PTHR30288:SF0">
    <property type="entry name" value="FLAGELLAR HOOK-ASSOCIATED PROTEIN 2"/>
    <property type="match status" value="1"/>
</dbReference>
<comment type="subcellular location">
    <subcellularLocation>
        <location evidence="5">Secreted</location>
    </subcellularLocation>
    <subcellularLocation>
        <location evidence="5">Bacterial flagellum</location>
    </subcellularLocation>
</comment>
<accession>A0A2T3QQ68</accession>
<keyword evidence="8" id="KW-0969">Cilium</keyword>
<evidence type="ECO:0000256" key="1">
    <source>
        <dbReference type="ARBA" id="ARBA00009764"/>
    </source>
</evidence>
<dbReference type="Pfam" id="PF07196">
    <property type="entry name" value="Flagellin_IN"/>
    <property type="match status" value="1"/>
</dbReference>
<dbReference type="GO" id="GO:0009424">
    <property type="term" value="C:bacterial-type flagellum hook"/>
    <property type="evidence" value="ECO:0007669"/>
    <property type="project" value="UniProtKB-UniRule"/>
</dbReference>
<protein>
    <recommendedName>
        <fullName evidence="5">Flagellar hook-associated protein 2</fullName>
        <shortName evidence="5">HAP2</shortName>
    </recommendedName>
    <alternativeName>
        <fullName evidence="5">Flagellar cap protein</fullName>
    </alternativeName>
</protein>
<evidence type="ECO:0000256" key="3">
    <source>
        <dbReference type="ARBA" id="ARBA00023054"/>
    </source>
</evidence>
<sequence length="462" mass="50422">MGLSAGGLASGLDITGMTQQLVAAERAPKEQRIKEQQQKVGVQLSGYGQIKSAVSGLEDMVKKFTEDKVFAGQSAESSESSFVDVKASAEAKNGTYNIEVLALAKSHKIVSNNAFDSDPKAELGSGTLDITVDGKTMSLTIDKNKSSLKEVVSAINNASDNPGVTATVINDEKGAKIVFSSSQTGVKNQISIDASKMDGELKKLSFDPSNITANPEMIQMQAGVDAQIRIDNHTVVSNDSNKFEDVIEGLTLDIKKLTNTEDVKSAKIDITNNTSGAKKAIKEFIDAYNGFIDTSESLSKYNTETKSSGPLNGDSLTRSIISQMRNLMNSGVEVNNQSYYLSDFGVTTDRYGKIEIDDEKLDDALKDNFKAFNAFFHTKDDGFLDKSEAIFKSFTSSTDGSITQKEKSLKEQQQRLNDDMSDLNERMKAYEERTYKQFSAMDAAIGKMNNELNTMMSLMVFK</sequence>
<feature type="domain" description="Flagellar hook-associated protein 2 C-terminal" evidence="7">
    <location>
        <begin position="224"/>
        <end position="450"/>
    </location>
</feature>
<evidence type="ECO:0000259" key="6">
    <source>
        <dbReference type="Pfam" id="PF02465"/>
    </source>
</evidence>